<dbReference type="RefSeq" id="WP_331845890.1">
    <property type="nucleotide sequence ID" value="NZ_JAZHPZ010000003.1"/>
</dbReference>
<dbReference type="Pfam" id="PF11985">
    <property type="entry name" value="Phage_Mu_Gp27"/>
    <property type="match status" value="1"/>
</dbReference>
<comment type="caution">
    <text evidence="1">The sequence shown here is derived from an EMBL/GenBank/DDBJ whole genome shotgun (WGS) entry which is preliminary data.</text>
</comment>
<dbReference type="EMBL" id="JAZHPZ010000003">
    <property type="protein sequence ID" value="MEF2965657.1"/>
    <property type="molecule type" value="Genomic_DNA"/>
</dbReference>
<proteinExistence type="predicted"/>
<keyword evidence="2" id="KW-1185">Reference proteome</keyword>
<evidence type="ECO:0000313" key="2">
    <source>
        <dbReference type="Proteomes" id="UP001306950"/>
    </source>
</evidence>
<accession>A0ABU7VS05</accession>
<sequence>MAKRRTRCLIDDLPLHIKDQVDAMLADTRITYWEIVDYLDNQGYAISKSAVGRYALRLDKSTQRLMEAQEQTRALVELIKKNPDADYTEGAMQIMASELTRKMAQAQEEWDEMDLDKAGRLMVALSRSKIYKDKVRQDMQKKIDLAFSGMESELMAAIKSDAALAAQLKEVLQKAKEKMMADD</sequence>
<dbReference type="InterPro" id="IPR021874">
    <property type="entry name" value="Phage_Mu_Gp27"/>
</dbReference>
<name>A0ABU7VS05_9BACL</name>
<organism evidence="1 2">
    <name type="scientific">Paenibacillus haidiansis</name>
    <dbReference type="NCBI Taxonomy" id="1574488"/>
    <lineage>
        <taxon>Bacteria</taxon>
        <taxon>Bacillati</taxon>
        <taxon>Bacillota</taxon>
        <taxon>Bacilli</taxon>
        <taxon>Bacillales</taxon>
        <taxon>Paenibacillaceae</taxon>
        <taxon>Paenibacillus</taxon>
    </lineage>
</organism>
<protein>
    <submittedName>
        <fullName evidence="1">Phage protein Gp27 family protein</fullName>
    </submittedName>
</protein>
<dbReference type="Proteomes" id="UP001306950">
    <property type="component" value="Unassembled WGS sequence"/>
</dbReference>
<evidence type="ECO:0000313" key="1">
    <source>
        <dbReference type="EMBL" id="MEF2965657.1"/>
    </source>
</evidence>
<reference evidence="1 2" key="1">
    <citation type="submission" date="2024-02" db="EMBL/GenBank/DDBJ databases">
        <title>A nitrogen-fixing paenibacillus bacterium.</title>
        <authorList>
            <person name="Zhang W.L."/>
            <person name="Chen S.F."/>
        </authorList>
    </citation>
    <scope>NUCLEOTIDE SEQUENCE [LARGE SCALE GENOMIC DNA]</scope>
    <source>
        <strain evidence="1 2">M1</strain>
    </source>
</reference>
<gene>
    <name evidence="1" type="ORF">V3851_07430</name>
</gene>